<evidence type="ECO:0000313" key="2">
    <source>
        <dbReference type="EMBL" id="MFB9095031.1"/>
    </source>
</evidence>
<dbReference type="PANTHER" id="PTHR22916:SF3">
    <property type="entry name" value="UDP-GLCNAC:BETAGAL BETA-1,3-N-ACETYLGLUCOSAMINYLTRANSFERASE-LIKE PROTEIN 1"/>
    <property type="match status" value="1"/>
</dbReference>
<evidence type="ECO:0000313" key="3">
    <source>
        <dbReference type="Proteomes" id="UP001589607"/>
    </source>
</evidence>
<dbReference type="Proteomes" id="UP001589607">
    <property type="component" value="Unassembled WGS sequence"/>
</dbReference>
<comment type="caution">
    <text evidence="2">The sequence shown here is derived from an EMBL/GenBank/DDBJ whole genome shotgun (WGS) entry which is preliminary data.</text>
</comment>
<dbReference type="RefSeq" id="WP_236454791.1">
    <property type="nucleotide sequence ID" value="NZ_CBCSGE010000007.1"/>
</dbReference>
<dbReference type="InterPro" id="IPR029044">
    <property type="entry name" value="Nucleotide-diphossugar_trans"/>
</dbReference>
<dbReference type="Pfam" id="PF00535">
    <property type="entry name" value="Glycos_transf_2"/>
    <property type="match status" value="1"/>
</dbReference>
<reference evidence="2 3" key="1">
    <citation type="submission" date="2024-09" db="EMBL/GenBank/DDBJ databases">
        <authorList>
            <person name="Sun Q."/>
            <person name="Mori K."/>
        </authorList>
    </citation>
    <scope>NUCLEOTIDE SEQUENCE [LARGE SCALE GENOMIC DNA]</scope>
    <source>
        <strain evidence="2 3">CECT 7955</strain>
    </source>
</reference>
<accession>A0ABV5GI72</accession>
<dbReference type="SUPFAM" id="SSF53448">
    <property type="entry name" value="Nucleotide-diphospho-sugar transferases"/>
    <property type="match status" value="1"/>
</dbReference>
<dbReference type="EMBL" id="JBHMEY010000001">
    <property type="protein sequence ID" value="MFB9095031.1"/>
    <property type="molecule type" value="Genomic_DNA"/>
</dbReference>
<proteinExistence type="predicted"/>
<gene>
    <name evidence="2" type="ORF">ACFFVF_00760</name>
</gene>
<protein>
    <submittedName>
        <fullName evidence="2">Glycosyltransferase family 2 protein</fullName>
    </submittedName>
</protein>
<name>A0ABV5GI72_9FLAO</name>
<dbReference type="InterPro" id="IPR001173">
    <property type="entry name" value="Glyco_trans_2-like"/>
</dbReference>
<organism evidence="2 3">
    <name type="scientific">Flavobacterium jumunjinense</name>
    <dbReference type="NCBI Taxonomy" id="998845"/>
    <lineage>
        <taxon>Bacteria</taxon>
        <taxon>Pseudomonadati</taxon>
        <taxon>Bacteroidota</taxon>
        <taxon>Flavobacteriia</taxon>
        <taxon>Flavobacteriales</taxon>
        <taxon>Flavobacteriaceae</taxon>
        <taxon>Flavobacterium</taxon>
    </lineage>
</organism>
<dbReference type="PANTHER" id="PTHR22916">
    <property type="entry name" value="GLYCOSYLTRANSFERASE"/>
    <property type="match status" value="1"/>
</dbReference>
<dbReference type="Gene3D" id="3.90.550.10">
    <property type="entry name" value="Spore Coat Polysaccharide Biosynthesis Protein SpsA, Chain A"/>
    <property type="match status" value="1"/>
</dbReference>
<evidence type="ECO:0000259" key="1">
    <source>
        <dbReference type="Pfam" id="PF00535"/>
    </source>
</evidence>
<sequence>MQKFPLVSVICISYNHQDYIVSALNSVLNQSYPNIELIITDDCSNDSSQQVIKDWLINHPDVLFIPNEVNLGNTKTFNNAAKKARGEYFVDLAADDVLLKDCIKRQVETFTNSKFKKLGLVYGNIELFDENDKFISIYYNGKEKPESGDIYEMVISRSTKICSIASMVKKEVFETVGFYDENLAYEDLDLWVRASRLYNFEYIPEVLAKKRELPNSLSAHFLKRNNEKSKHLHQSTLTIFEKIIVLNKTKREHKAILKRMTFEMHKFIYSRNFRSVLKLLLLAIKAKKKTYF</sequence>
<feature type="domain" description="Glycosyltransferase 2-like" evidence="1">
    <location>
        <begin position="8"/>
        <end position="114"/>
    </location>
</feature>
<keyword evidence="3" id="KW-1185">Reference proteome</keyword>